<organism evidence="1">
    <name type="scientific">Chlamydomonas euryale</name>
    <dbReference type="NCBI Taxonomy" id="1486919"/>
    <lineage>
        <taxon>Eukaryota</taxon>
        <taxon>Viridiplantae</taxon>
        <taxon>Chlorophyta</taxon>
        <taxon>core chlorophytes</taxon>
        <taxon>Chlorophyceae</taxon>
        <taxon>CS clade</taxon>
        <taxon>Chlamydomonadales</taxon>
        <taxon>Chlamydomonadaceae</taxon>
        <taxon>Chlamydomonas</taxon>
    </lineage>
</organism>
<protein>
    <submittedName>
        <fullName evidence="1">Uncharacterized protein</fullName>
    </submittedName>
</protein>
<dbReference type="EMBL" id="HBEC01035893">
    <property type="protein sequence ID" value="CAD8302652.1"/>
    <property type="molecule type" value="Transcribed_RNA"/>
</dbReference>
<evidence type="ECO:0000313" key="1">
    <source>
        <dbReference type="EMBL" id="CAD8302652.1"/>
    </source>
</evidence>
<accession>A0A7R9VS93</accession>
<gene>
    <name evidence="1" type="ORF">CEUR00632_LOCUS16674</name>
</gene>
<dbReference type="AlphaFoldDB" id="A0A7R9VS93"/>
<name>A0A7R9VS93_9CHLO</name>
<reference evidence="1" key="1">
    <citation type="submission" date="2021-01" db="EMBL/GenBank/DDBJ databases">
        <authorList>
            <person name="Corre E."/>
            <person name="Pelletier E."/>
            <person name="Niang G."/>
            <person name="Scheremetjew M."/>
            <person name="Finn R."/>
            <person name="Kale V."/>
            <person name="Holt S."/>
            <person name="Cochrane G."/>
            <person name="Meng A."/>
            <person name="Brown T."/>
            <person name="Cohen L."/>
        </authorList>
    </citation>
    <scope>NUCLEOTIDE SEQUENCE</scope>
    <source>
        <strain evidence="1">CCMP219</strain>
    </source>
</reference>
<proteinExistence type="predicted"/>
<sequence length="99" mass="10091">MACVLPGSFQAAAAAPNSCCARAMFTGFTIGLGFSINGRACRGAGARQLPHPTPPHSACTGCHRRHEGRCSSSASLLARGSCQAAAARHACGVSPPPRW</sequence>